<dbReference type="InterPro" id="IPR000878">
    <property type="entry name" value="4pyrrol_Mease"/>
</dbReference>
<evidence type="ECO:0000259" key="10">
    <source>
        <dbReference type="Pfam" id="PF00590"/>
    </source>
</evidence>
<dbReference type="RefSeq" id="WP_015228607.1">
    <property type="nucleotide sequence ID" value="NC_019780.1"/>
</dbReference>
<dbReference type="PANTHER" id="PTHR43182">
    <property type="entry name" value="COBALT-PRECORRIN-6B C(15)-METHYLTRANSFERASE (DECARBOXYLATING)"/>
    <property type="match status" value="1"/>
</dbReference>
<dbReference type="STRING" id="13035.Dacsa_0849"/>
<dbReference type="EMBL" id="CP003944">
    <property type="protein sequence ID" value="AFZ49595.1"/>
    <property type="molecule type" value="Genomic_DNA"/>
</dbReference>
<dbReference type="NCBIfam" id="TIGR02467">
    <property type="entry name" value="CbiE"/>
    <property type="match status" value="1"/>
</dbReference>
<evidence type="ECO:0000256" key="3">
    <source>
        <dbReference type="ARBA" id="ARBA00004953"/>
    </source>
</evidence>
<dbReference type="Gene3D" id="3.30.950.10">
    <property type="entry name" value="Methyltransferase, Cobalt-precorrin-4 Transmethylase, Domain 2"/>
    <property type="match status" value="1"/>
</dbReference>
<dbReference type="GO" id="GO:0009236">
    <property type="term" value="P:cobalamin biosynthetic process"/>
    <property type="evidence" value="ECO:0007669"/>
    <property type="project" value="UniProtKB-UniPathway"/>
</dbReference>
<dbReference type="InterPro" id="IPR035996">
    <property type="entry name" value="4pyrrol_Methylase_sf"/>
</dbReference>
<proteinExistence type="predicted"/>
<dbReference type="EC" id="2.1.1.33" evidence="4"/>
<evidence type="ECO:0000313" key="12">
    <source>
        <dbReference type="Proteomes" id="UP000010482"/>
    </source>
</evidence>
<dbReference type="InterPro" id="IPR014776">
    <property type="entry name" value="4pyrrole_Mease_sub2"/>
</dbReference>
<dbReference type="GO" id="GO:0008176">
    <property type="term" value="F:tRNA (guanine(46)-N7)-methyltransferase activity"/>
    <property type="evidence" value="ECO:0007669"/>
    <property type="project" value="UniProtKB-EC"/>
</dbReference>
<keyword evidence="12" id="KW-1185">Reference proteome</keyword>
<comment type="function">
    <text evidence="2">Catalyzes the formation of N(7)-methylguanine at position 46 (m7G46) in tRNA.</text>
</comment>
<dbReference type="PANTHER" id="PTHR43182:SF1">
    <property type="entry name" value="COBALT-PRECORRIN-7 C(5)-METHYLTRANSFERASE"/>
    <property type="match status" value="1"/>
</dbReference>
<evidence type="ECO:0000256" key="5">
    <source>
        <dbReference type="ARBA" id="ARBA00022573"/>
    </source>
</evidence>
<evidence type="ECO:0000256" key="1">
    <source>
        <dbReference type="ARBA" id="ARBA00000142"/>
    </source>
</evidence>
<dbReference type="InterPro" id="IPR012818">
    <property type="entry name" value="CbiE"/>
</dbReference>
<dbReference type="InterPro" id="IPR006365">
    <property type="entry name" value="Cbl_synth_CobL"/>
</dbReference>
<organism evidence="11 12">
    <name type="scientific">Dactylococcopsis salina (strain PCC 8305)</name>
    <name type="common">Myxobactron salinum</name>
    <dbReference type="NCBI Taxonomy" id="13035"/>
    <lineage>
        <taxon>Bacteria</taxon>
        <taxon>Bacillati</taxon>
        <taxon>Cyanobacteriota</taxon>
        <taxon>Cyanophyceae</taxon>
        <taxon>Nodosilineales</taxon>
        <taxon>Cymatolegaceae</taxon>
        <taxon>Dactylococcopsis</taxon>
    </lineage>
</organism>
<dbReference type="Pfam" id="PF00590">
    <property type="entry name" value="TP_methylase"/>
    <property type="match status" value="1"/>
</dbReference>
<evidence type="ECO:0000313" key="11">
    <source>
        <dbReference type="EMBL" id="AFZ49595.1"/>
    </source>
</evidence>
<keyword evidence="6" id="KW-0489">Methyltransferase</keyword>
<dbReference type="SUPFAM" id="SSF53335">
    <property type="entry name" value="S-adenosyl-L-methionine-dependent methyltransferases"/>
    <property type="match status" value="1"/>
</dbReference>
<dbReference type="InterPro" id="IPR014777">
    <property type="entry name" value="4pyrrole_Mease_sub1"/>
</dbReference>
<protein>
    <recommendedName>
        <fullName evidence="4">tRNA (guanine(46)-N(7))-methyltransferase</fullName>
        <ecNumber evidence="4">2.1.1.33</ecNumber>
    </recommendedName>
</protein>
<dbReference type="InterPro" id="IPR029063">
    <property type="entry name" value="SAM-dependent_MTases_sf"/>
</dbReference>
<dbReference type="CDD" id="cd02440">
    <property type="entry name" value="AdoMet_MTases"/>
    <property type="match status" value="1"/>
</dbReference>
<dbReference type="InterPro" id="IPR003358">
    <property type="entry name" value="tRNA_(Gua-N-7)_MeTrfase_Trmb"/>
</dbReference>
<dbReference type="eggNOG" id="COG2241">
    <property type="taxonomic scope" value="Bacteria"/>
</dbReference>
<dbReference type="SUPFAM" id="SSF53790">
    <property type="entry name" value="Tetrapyrrole methylase"/>
    <property type="match status" value="1"/>
</dbReference>
<dbReference type="NCBIfam" id="TIGR02469">
    <property type="entry name" value="CbiT"/>
    <property type="match status" value="1"/>
</dbReference>
<evidence type="ECO:0000256" key="6">
    <source>
        <dbReference type="ARBA" id="ARBA00022603"/>
    </source>
</evidence>
<dbReference type="AlphaFoldDB" id="K9YTA5"/>
<dbReference type="GO" id="GO:0008276">
    <property type="term" value="F:protein methyltransferase activity"/>
    <property type="evidence" value="ECO:0007669"/>
    <property type="project" value="InterPro"/>
</dbReference>
<accession>K9YTA5</accession>
<evidence type="ECO:0000256" key="7">
    <source>
        <dbReference type="ARBA" id="ARBA00022679"/>
    </source>
</evidence>
<dbReference type="CDD" id="cd11644">
    <property type="entry name" value="Precorrin-6Y-MT"/>
    <property type="match status" value="1"/>
</dbReference>
<dbReference type="PIRSF" id="PIRSF036428">
    <property type="entry name" value="CobL"/>
    <property type="match status" value="1"/>
</dbReference>
<dbReference type="KEGG" id="dsl:Dacsa_0849"/>
<comment type="pathway">
    <text evidence="3">Cofactor biosynthesis; adenosylcobalamin biosynthesis.</text>
</comment>
<feature type="domain" description="Tetrapyrrole methylase" evidence="10">
    <location>
        <begin position="7"/>
        <end position="181"/>
    </location>
</feature>
<dbReference type="HOGENOM" id="CLU_031955_1_2_3"/>
<dbReference type="eggNOG" id="COG2242">
    <property type="taxonomic scope" value="Bacteria"/>
</dbReference>
<reference evidence="11" key="1">
    <citation type="submission" date="2012-04" db="EMBL/GenBank/DDBJ databases">
        <title>Finished genome of Dactylococcopsis salina PCC 8305.</title>
        <authorList>
            <consortium name="US DOE Joint Genome Institute"/>
            <person name="Gugger M."/>
            <person name="Coursin T."/>
            <person name="Rippka R."/>
            <person name="Tandeau De Marsac N."/>
            <person name="Huntemann M."/>
            <person name="Wei C.-L."/>
            <person name="Han J."/>
            <person name="Detter J.C."/>
            <person name="Han C."/>
            <person name="Tapia R."/>
            <person name="Daligault H."/>
            <person name="Chen A."/>
            <person name="Krypides N."/>
            <person name="Mavromatis K."/>
            <person name="Markowitz V."/>
            <person name="Szeto E."/>
            <person name="Ivanova N."/>
            <person name="Ovchinnikova G."/>
            <person name="Pagani I."/>
            <person name="Pati A."/>
            <person name="Goodwin L."/>
            <person name="Peters L."/>
            <person name="Pitluck S."/>
            <person name="Woyke T."/>
            <person name="Kerfeld C."/>
        </authorList>
    </citation>
    <scope>NUCLEOTIDE SEQUENCE [LARGE SCALE GENOMIC DNA]</scope>
    <source>
        <strain evidence="11">PCC 8305</strain>
    </source>
</reference>
<comment type="catalytic activity">
    <reaction evidence="1">
        <text>guanosine(46) in tRNA + S-adenosyl-L-methionine = N(7)-methylguanosine(46) in tRNA + S-adenosyl-L-homocysteine</text>
        <dbReference type="Rhea" id="RHEA:42708"/>
        <dbReference type="Rhea" id="RHEA-COMP:10188"/>
        <dbReference type="Rhea" id="RHEA-COMP:10189"/>
        <dbReference type="ChEBI" id="CHEBI:57856"/>
        <dbReference type="ChEBI" id="CHEBI:59789"/>
        <dbReference type="ChEBI" id="CHEBI:74269"/>
        <dbReference type="ChEBI" id="CHEBI:74480"/>
        <dbReference type="EC" id="2.1.1.33"/>
    </reaction>
</comment>
<dbReference type="Proteomes" id="UP000010482">
    <property type="component" value="Chromosome"/>
</dbReference>
<sequence length="417" mass="46245">MSQFLPISVVGVGLDGREGLTEKVRKIINEATVLVGSERQLSYFTSSAAKAVKLGNLEETIALIKTHQEASEKIVILTSGDPLFYGLGRLLLEHFPPNQLTFYPHLSALQIAFNRIKIPWQNATLISAHGRNTEALVKAIQRGDKKIGILTDYNNNPSAIAQLITALDLPFSYQFWVCENLEGTEESCRCLDLETVKSEQFSALNVVILLREETPIPDLETLPSLGLTDDLFLSFPDRPGLMTKREIRPLILAELGLKPEQIIWDIGAGTGAVSIEIARLFPTSHIYALEKTAMGASLIKANCQRLNVENVTVIEGSAPEKLPNSIHPQRIFIGGTGGNLTAILNHCEEQLVTGGRIVFALATLENLEEARQWLREHQWLDRILQIQISRSLPIAHLTRFSPLNPVTLLTAWRINQS</sequence>
<dbReference type="UniPathway" id="UPA00148"/>
<dbReference type="OrthoDB" id="9780707at2"/>
<dbReference type="InterPro" id="IPR050714">
    <property type="entry name" value="Cobalamin_biosynth_MTase"/>
</dbReference>
<dbReference type="Gene3D" id="3.40.1010.10">
    <property type="entry name" value="Cobalt-precorrin-4 Transmethylase, Domain 1"/>
    <property type="match status" value="1"/>
</dbReference>
<keyword evidence="8" id="KW-0949">S-adenosyl-L-methionine</keyword>
<dbReference type="Pfam" id="PF02390">
    <property type="entry name" value="Methyltransf_4"/>
    <property type="match status" value="1"/>
</dbReference>
<dbReference type="InterPro" id="IPR014008">
    <property type="entry name" value="Cbl_synth_MTase_CbiT"/>
</dbReference>
<keyword evidence="9" id="KW-0819">tRNA processing</keyword>
<gene>
    <name evidence="11" type="ORF">Dacsa_0849</name>
</gene>
<dbReference type="Gene3D" id="3.40.50.150">
    <property type="entry name" value="Vaccinia Virus protein VP39"/>
    <property type="match status" value="1"/>
</dbReference>
<evidence type="ECO:0000256" key="2">
    <source>
        <dbReference type="ARBA" id="ARBA00003015"/>
    </source>
</evidence>
<evidence type="ECO:0000256" key="4">
    <source>
        <dbReference type="ARBA" id="ARBA00011977"/>
    </source>
</evidence>
<evidence type="ECO:0000256" key="9">
    <source>
        <dbReference type="ARBA" id="ARBA00022694"/>
    </source>
</evidence>
<name>K9YTA5_DACS8</name>
<keyword evidence="7" id="KW-0808">Transferase</keyword>
<evidence type="ECO:0000256" key="8">
    <source>
        <dbReference type="ARBA" id="ARBA00022691"/>
    </source>
</evidence>
<keyword evidence="5" id="KW-0169">Cobalamin biosynthesis</keyword>
<dbReference type="PATRIC" id="fig|13035.3.peg.950"/>